<proteinExistence type="predicted"/>
<dbReference type="EMBL" id="CAJNRF010009953">
    <property type="protein sequence ID" value="CAF2115325.1"/>
    <property type="molecule type" value="Genomic_DNA"/>
</dbReference>
<evidence type="ECO:0000256" key="1">
    <source>
        <dbReference type="SAM" id="Phobius"/>
    </source>
</evidence>
<gene>
    <name evidence="3" type="ORF">CJN711_LOCUS30017</name>
    <name evidence="2" type="ORF">KQP761_LOCUS7764</name>
    <name evidence="6" type="ORF">MBJ925_LOCUS38342</name>
    <name evidence="8" type="ORF">OVN521_LOCUS12470</name>
    <name evidence="7" type="ORF">SMN809_LOCUS3855</name>
    <name evidence="9" type="ORF">UXM345_LOCUS16222</name>
    <name evidence="4" type="ORF">WKI299_LOCUS23071</name>
    <name evidence="5" type="ORF">XDN619_LOCUS31215</name>
</gene>
<organism evidence="3 10">
    <name type="scientific">Rotaria magnacalcarata</name>
    <dbReference type="NCBI Taxonomy" id="392030"/>
    <lineage>
        <taxon>Eukaryota</taxon>
        <taxon>Metazoa</taxon>
        <taxon>Spiralia</taxon>
        <taxon>Gnathifera</taxon>
        <taxon>Rotifera</taxon>
        <taxon>Eurotatoria</taxon>
        <taxon>Bdelloidea</taxon>
        <taxon>Philodinida</taxon>
        <taxon>Philodinidae</taxon>
        <taxon>Rotaria</taxon>
    </lineage>
</organism>
<dbReference type="Proteomes" id="UP000663866">
    <property type="component" value="Unassembled WGS sequence"/>
</dbReference>
<evidence type="ECO:0000313" key="3">
    <source>
        <dbReference type="EMBL" id="CAF1545550.1"/>
    </source>
</evidence>
<name>A0A815WSG2_9BILA</name>
<dbReference type="Proteomes" id="UP000663842">
    <property type="component" value="Unassembled WGS sequence"/>
</dbReference>
<dbReference type="EMBL" id="CAJOBI010000841">
    <property type="protein sequence ID" value="CAF3848073.1"/>
    <property type="molecule type" value="Genomic_DNA"/>
</dbReference>
<dbReference type="Proteomes" id="UP000663887">
    <property type="component" value="Unassembled WGS sequence"/>
</dbReference>
<dbReference type="OrthoDB" id="10041801at2759"/>
<dbReference type="EMBL" id="CAJOBF010001997">
    <property type="protein sequence ID" value="CAF4001833.1"/>
    <property type="molecule type" value="Genomic_DNA"/>
</dbReference>
<evidence type="ECO:0000313" key="5">
    <source>
        <dbReference type="EMBL" id="CAF2171352.1"/>
    </source>
</evidence>
<evidence type="ECO:0000313" key="2">
    <source>
        <dbReference type="EMBL" id="CAF1361720.1"/>
    </source>
</evidence>
<dbReference type="EMBL" id="CAJNOV010014265">
    <property type="protein sequence ID" value="CAF1545550.1"/>
    <property type="molecule type" value="Genomic_DNA"/>
</dbReference>
<keyword evidence="1" id="KW-0812">Transmembrane</keyword>
<dbReference type="EMBL" id="CAJNOW010002715">
    <property type="protein sequence ID" value="CAF1361720.1"/>
    <property type="molecule type" value="Genomic_DNA"/>
</dbReference>
<dbReference type="Proteomes" id="UP000663855">
    <property type="component" value="Unassembled WGS sequence"/>
</dbReference>
<evidence type="ECO:0000313" key="7">
    <source>
        <dbReference type="EMBL" id="CAF3848073.1"/>
    </source>
</evidence>
<evidence type="ECO:0000313" key="11">
    <source>
        <dbReference type="Proteomes" id="UP000663866"/>
    </source>
</evidence>
<evidence type="ECO:0000313" key="8">
    <source>
        <dbReference type="EMBL" id="CAF3955000.1"/>
    </source>
</evidence>
<sequence>MTDLSEKVEIQESFGVQYINAVNDQSELANNNSMNGTLYPSNDGSVVSNEIMKLLLVAISTIIVLICLTICISACVCICLNRHRHLKRQNKKDDLLLPRKSEKITHTRSSLTNPVAKNITLTILSNSKQDLDKTILPSSIQKSASNLINGNAPIKSYYYDTFDDIPFIDESRPTSYIDITRV</sequence>
<dbReference type="Proteomes" id="UP000663834">
    <property type="component" value="Unassembled WGS sequence"/>
</dbReference>
<dbReference type="Proteomes" id="UP000663824">
    <property type="component" value="Unassembled WGS sequence"/>
</dbReference>
<evidence type="ECO:0000313" key="10">
    <source>
        <dbReference type="Proteomes" id="UP000663855"/>
    </source>
</evidence>
<evidence type="ECO:0000313" key="9">
    <source>
        <dbReference type="EMBL" id="CAF4001833.1"/>
    </source>
</evidence>
<dbReference type="EMBL" id="CAJOBG010001744">
    <property type="protein sequence ID" value="CAF3955000.1"/>
    <property type="molecule type" value="Genomic_DNA"/>
</dbReference>
<keyword evidence="11" id="KW-1185">Reference proteome</keyword>
<dbReference type="Proteomes" id="UP000676336">
    <property type="component" value="Unassembled WGS sequence"/>
</dbReference>
<protein>
    <submittedName>
        <fullName evidence="3">Uncharacterized protein</fullName>
    </submittedName>
</protein>
<dbReference type="EMBL" id="CAJNRG010015549">
    <property type="protein sequence ID" value="CAF2171352.1"/>
    <property type="molecule type" value="Genomic_DNA"/>
</dbReference>
<evidence type="ECO:0000313" key="6">
    <source>
        <dbReference type="EMBL" id="CAF2257953.1"/>
    </source>
</evidence>
<keyword evidence="1" id="KW-0472">Membrane</keyword>
<accession>A0A815WSG2</accession>
<feature type="transmembrane region" description="Helical" evidence="1">
    <location>
        <begin position="54"/>
        <end position="80"/>
    </location>
</feature>
<reference evidence="3" key="1">
    <citation type="submission" date="2021-02" db="EMBL/GenBank/DDBJ databases">
        <authorList>
            <person name="Nowell W R."/>
        </authorList>
    </citation>
    <scope>NUCLEOTIDE SEQUENCE</scope>
</reference>
<dbReference type="Proteomes" id="UP000663856">
    <property type="component" value="Unassembled WGS sequence"/>
</dbReference>
<comment type="caution">
    <text evidence="3">The sequence shown here is derived from an EMBL/GenBank/DDBJ whole genome shotgun (WGS) entry which is preliminary data.</text>
</comment>
<keyword evidence="1" id="KW-1133">Transmembrane helix</keyword>
<evidence type="ECO:0000313" key="4">
    <source>
        <dbReference type="EMBL" id="CAF2115325.1"/>
    </source>
</evidence>
<dbReference type="EMBL" id="CAJNRE010021423">
    <property type="protein sequence ID" value="CAF2257953.1"/>
    <property type="molecule type" value="Genomic_DNA"/>
</dbReference>
<dbReference type="AlphaFoldDB" id="A0A815WSG2"/>